<comment type="pathway">
    <text evidence="1">Cofactor biosynthesis; riboflavin biosynthesis.</text>
</comment>
<dbReference type="KEGG" id="mprt:ET475_01105"/>
<dbReference type="PANTHER" id="PTHR38011">
    <property type="entry name" value="DIHYDROFOLATE REDUCTASE FAMILY PROTEIN (AFU_ORTHOLOGUE AFUA_8G06820)"/>
    <property type="match status" value="1"/>
</dbReference>
<dbReference type="GO" id="GO:0008703">
    <property type="term" value="F:5-amino-6-(5-phosphoribosylamino)uracil reductase activity"/>
    <property type="evidence" value="ECO:0007669"/>
    <property type="project" value="InterPro"/>
</dbReference>
<dbReference type="SUPFAM" id="SSF53597">
    <property type="entry name" value="Dihydrofolate reductase-like"/>
    <property type="match status" value="1"/>
</dbReference>
<protein>
    <submittedName>
        <fullName evidence="5">Pyrimidine reductase family protein</fullName>
    </submittedName>
</protein>
<dbReference type="OrthoDB" id="5243299at2"/>
<evidence type="ECO:0000256" key="3">
    <source>
        <dbReference type="ARBA" id="ARBA00023002"/>
    </source>
</evidence>
<dbReference type="InterPro" id="IPR050765">
    <property type="entry name" value="Riboflavin_Biosynth_HTPR"/>
</dbReference>
<dbReference type="Pfam" id="PF01872">
    <property type="entry name" value="RibD_C"/>
    <property type="match status" value="1"/>
</dbReference>
<dbReference type="InterPro" id="IPR002734">
    <property type="entry name" value="RibDG_C"/>
</dbReference>
<gene>
    <name evidence="5" type="ORF">ET475_01105</name>
</gene>
<evidence type="ECO:0000256" key="2">
    <source>
        <dbReference type="ARBA" id="ARBA00022857"/>
    </source>
</evidence>
<feature type="domain" description="Bacterial bifunctional deaminase-reductase C-terminal" evidence="4">
    <location>
        <begin position="36"/>
        <end position="228"/>
    </location>
</feature>
<dbReference type="Gene3D" id="3.40.430.10">
    <property type="entry name" value="Dihydrofolate Reductase, subunit A"/>
    <property type="match status" value="1"/>
</dbReference>
<dbReference type="EMBL" id="CP035494">
    <property type="protein sequence ID" value="QAY58738.1"/>
    <property type="molecule type" value="Genomic_DNA"/>
</dbReference>
<dbReference type="AlphaFoldDB" id="A0A4P6ELN7"/>
<evidence type="ECO:0000313" key="5">
    <source>
        <dbReference type="EMBL" id="QAY58738.1"/>
    </source>
</evidence>
<dbReference type="PANTHER" id="PTHR38011:SF7">
    <property type="entry name" value="2,5-DIAMINO-6-RIBOSYLAMINO-4(3H)-PYRIMIDINONE 5'-PHOSPHATE REDUCTASE"/>
    <property type="match status" value="1"/>
</dbReference>
<name>A0A4P6ELN7_9MICO</name>
<evidence type="ECO:0000259" key="4">
    <source>
        <dbReference type="Pfam" id="PF01872"/>
    </source>
</evidence>
<accession>A0A4P6ELN7</accession>
<dbReference type="GO" id="GO:0009231">
    <property type="term" value="P:riboflavin biosynthetic process"/>
    <property type="evidence" value="ECO:0007669"/>
    <property type="project" value="InterPro"/>
</dbReference>
<proteinExistence type="predicted"/>
<evidence type="ECO:0000313" key="6">
    <source>
        <dbReference type="Proteomes" id="UP000293995"/>
    </source>
</evidence>
<dbReference type="Proteomes" id="UP000293995">
    <property type="component" value="Chromosome"/>
</dbReference>
<evidence type="ECO:0000256" key="1">
    <source>
        <dbReference type="ARBA" id="ARBA00005104"/>
    </source>
</evidence>
<keyword evidence="2" id="KW-0521">NADP</keyword>
<reference evidence="5 6" key="1">
    <citation type="submission" date="2019-01" db="EMBL/GenBank/DDBJ databases">
        <title>Genome sequencing of strain DFW100M-13.</title>
        <authorList>
            <person name="Heo J."/>
            <person name="Kim S.-J."/>
            <person name="Kim J.-S."/>
            <person name="Hong S.-B."/>
            <person name="Kwon S.-W."/>
        </authorList>
    </citation>
    <scope>NUCLEOTIDE SEQUENCE [LARGE SCALE GENOMIC DNA]</scope>
    <source>
        <strain evidence="5 6">DFW100M-13</strain>
    </source>
</reference>
<sequence>MARTGVRAAQHPAGGQHVITDDELRRAYALDDRQTPRVRLNFVSSADGAVTLRGRSGTLGGDTDRRLMQVLRELADVVLIGAGTVRAEGYAGVAPRVAIVSARLELSPDDAVFAGAAARPLVVTSAASPPSRRAALAGVADVLVCGQESVELPAMVRELAGRGMPQILCEGGPHLFGSLLDADLADELCLTASPRLVGGVAGRITQGAAEVDRGFALRGVRHDDEGFVFLRYAR</sequence>
<keyword evidence="3" id="KW-0560">Oxidoreductase</keyword>
<keyword evidence="6" id="KW-1185">Reference proteome</keyword>
<dbReference type="InterPro" id="IPR024072">
    <property type="entry name" value="DHFR-like_dom_sf"/>
</dbReference>
<organism evidence="5 6">
    <name type="scientific">Microbacterium protaetiae</name>
    <dbReference type="NCBI Taxonomy" id="2509458"/>
    <lineage>
        <taxon>Bacteria</taxon>
        <taxon>Bacillati</taxon>
        <taxon>Actinomycetota</taxon>
        <taxon>Actinomycetes</taxon>
        <taxon>Micrococcales</taxon>
        <taxon>Microbacteriaceae</taxon>
        <taxon>Microbacterium</taxon>
    </lineage>
</organism>